<dbReference type="Proteomes" id="UP000019373">
    <property type="component" value="Unassembled WGS sequence"/>
</dbReference>
<evidence type="ECO:0000256" key="6">
    <source>
        <dbReference type="ARBA" id="ARBA00023004"/>
    </source>
</evidence>
<comment type="similarity">
    <text evidence="3">Belongs to the cytochrome P450 family.</text>
</comment>
<dbReference type="eggNOG" id="KOG0684">
    <property type="taxonomic scope" value="Eukaryota"/>
</dbReference>
<dbReference type="PRINTS" id="PR00465">
    <property type="entry name" value="EP450IV"/>
</dbReference>
<sequence>MAIFASASGDSGLLARTFGNPKMTTSPVTFILTIVVLTCLITRIRTGFQNKRQSVSNPEPKEIAVLPYWVPWFGHAIPFVTRFQNFLADASKSTKDGVFHLILAGTVHNIAIPPSVVKQILLQKSTILSTNDFSIRLMENFFGNQGSIRTADPAGVFGTAHQALFKLTREPFVSNAAASTVRVVQERIYNLVSFSHSWVDQSIWERVANITIDPSGTSAVASFFPLIRYFVGDFACAILTGQDFMTNNPNVLHDIFTLDASFNKLLAGLPWWFPGIAPAYAARRRLIQAVREHQEALYAVWEDRDPGSGWSDMSDVSNVMVERAKAWRSICAEPDLSSTSDLAIVWAMNVNANPIIFWALWHIYQDPTLCCEIRAEIAPHAILSSIHSDLPVKEPPKLTINLDALIHKCPLLKATYFETLRLEAQSTSYKAVLESFTVTESAEDAALDGKSQPQTYKFKKGSHICIPHGVHQMDDRYWKDPKRFNPRRFFVSVDKRTDKKDESDDDEEEGLSAEKTAVDVGTMKVFGGGPSMCKGRNFAEREVLTCVAAVLASWDVEPADGTGRWTDPGRVWGSGTFVPRRDVRVRMKRREV</sequence>
<evidence type="ECO:0000256" key="7">
    <source>
        <dbReference type="PIRSR" id="PIRSR602403-1"/>
    </source>
</evidence>
<dbReference type="GO" id="GO:0005789">
    <property type="term" value="C:endoplasmic reticulum membrane"/>
    <property type="evidence" value="ECO:0007669"/>
    <property type="project" value="UniProtKB-SubCell"/>
</dbReference>
<dbReference type="GO" id="GO:0016705">
    <property type="term" value="F:oxidoreductase activity, acting on paired donors, with incorporation or reduction of molecular oxygen"/>
    <property type="evidence" value="ECO:0007669"/>
    <property type="project" value="InterPro"/>
</dbReference>
<dbReference type="OrthoDB" id="3366823at2759"/>
<protein>
    <recommendedName>
        <fullName evidence="10">Cytochrome P450</fullName>
    </recommendedName>
</protein>
<dbReference type="GO" id="GO:0004497">
    <property type="term" value="F:monooxygenase activity"/>
    <property type="evidence" value="ECO:0007669"/>
    <property type="project" value="InterPro"/>
</dbReference>
<keyword evidence="4" id="KW-0444">Lipid biosynthesis</keyword>
<dbReference type="InterPro" id="IPR002403">
    <property type="entry name" value="Cyt_P450_E_grp-IV"/>
</dbReference>
<keyword evidence="4" id="KW-0443">Lipid metabolism</keyword>
<keyword evidence="6 7" id="KW-0408">Iron</keyword>
<comment type="subcellular location">
    <subcellularLocation>
        <location evidence="2">Endoplasmic reticulum membrane</location>
        <topology evidence="2">Single-pass membrane protein</topology>
    </subcellularLocation>
</comment>
<keyword evidence="7" id="KW-0349">Heme</keyword>
<dbReference type="InterPro" id="IPR036396">
    <property type="entry name" value="Cyt_P450_sf"/>
</dbReference>
<dbReference type="GO" id="GO:0005506">
    <property type="term" value="F:iron ion binding"/>
    <property type="evidence" value="ECO:0007669"/>
    <property type="project" value="InterPro"/>
</dbReference>
<dbReference type="InterPro" id="IPR001128">
    <property type="entry name" value="Cyt_P450"/>
</dbReference>
<dbReference type="SUPFAM" id="SSF48264">
    <property type="entry name" value="Cytochrome P450"/>
    <property type="match status" value="1"/>
</dbReference>
<dbReference type="PANTHER" id="PTHR24306:SF7">
    <property type="entry name" value="AHBB"/>
    <property type="match status" value="1"/>
</dbReference>
<evidence type="ECO:0000256" key="1">
    <source>
        <dbReference type="ARBA" id="ARBA00001971"/>
    </source>
</evidence>
<dbReference type="PANTHER" id="PTHR24306">
    <property type="match status" value="1"/>
</dbReference>
<dbReference type="GeneID" id="19238856"/>
<evidence type="ECO:0000313" key="8">
    <source>
        <dbReference type="EMBL" id="ERF74004.1"/>
    </source>
</evidence>
<gene>
    <name evidence="8" type="ORF">EPUS_03818</name>
</gene>
<feature type="binding site" description="axial binding residue" evidence="7">
    <location>
        <position position="533"/>
    </location>
    <ligand>
        <name>heme</name>
        <dbReference type="ChEBI" id="CHEBI:30413"/>
    </ligand>
    <ligandPart>
        <name>Fe</name>
        <dbReference type="ChEBI" id="CHEBI:18248"/>
    </ligandPart>
</feature>
<comment type="cofactor">
    <cofactor evidence="1 7">
        <name>heme</name>
        <dbReference type="ChEBI" id="CHEBI:30413"/>
    </cofactor>
</comment>
<evidence type="ECO:0000256" key="2">
    <source>
        <dbReference type="ARBA" id="ARBA00004389"/>
    </source>
</evidence>
<evidence type="ECO:0000256" key="4">
    <source>
        <dbReference type="ARBA" id="ARBA00022516"/>
    </source>
</evidence>
<evidence type="ECO:0000256" key="3">
    <source>
        <dbReference type="ARBA" id="ARBA00010617"/>
    </source>
</evidence>
<name>U1HX52_ENDPU</name>
<dbReference type="Pfam" id="PF00067">
    <property type="entry name" value="p450"/>
    <property type="match status" value="1"/>
</dbReference>
<reference evidence="9" key="1">
    <citation type="journal article" date="2014" name="BMC Genomics">
        <title>Genome characteristics reveal the impact of lichenization on lichen-forming fungus Endocarpon pusillum Hedwig (Verrucariales, Ascomycota).</title>
        <authorList>
            <person name="Wang Y.-Y."/>
            <person name="Liu B."/>
            <person name="Zhang X.-Y."/>
            <person name="Zhou Q.-M."/>
            <person name="Zhang T."/>
            <person name="Li H."/>
            <person name="Yu Y.-F."/>
            <person name="Zhang X.-L."/>
            <person name="Hao X.-Y."/>
            <person name="Wang M."/>
            <person name="Wang L."/>
            <person name="Wei J.-C."/>
        </authorList>
    </citation>
    <scope>NUCLEOTIDE SEQUENCE [LARGE SCALE GENOMIC DNA]</scope>
    <source>
        <strain evidence="9">Z07020 / HMAS-L-300199</strain>
    </source>
</reference>
<accession>U1HX52</accession>
<keyword evidence="5 7" id="KW-0479">Metal-binding</keyword>
<evidence type="ECO:0008006" key="10">
    <source>
        <dbReference type="Google" id="ProtNLM"/>
    </source>
</evidence>
<evidence type="ECO:0000313" key="9">
    <source>
        <dbReference type="Proteomes" id="UP000019373"/>
    </source>
</evidence>
<dbReference type="HOGENOM" id="CLU_018012_0_0_1"/>
<dbReference type="RefSeq" id="XP_007800316.1">
    <property type="nucleotide sequence ID" value="XM_007802125.1"/>
</dbReference>
<proteinExistence type="inferred from homology"/>
<dbReference type="EMBL" id="KE720909">
    <property type="protein sequence ID" value="ERF74004.1"/>
    <property type="molecule type" value="Genomic_DNA"/>
</dbReference>
<dbReference type="Gene3D" id="1.10.630.10">
    <property type="entry name" value="Cytochrome P450"/>
    <property type="match status" value="1"/>
</dbReference>
<dbReference type="GO" id="GO:0020037">
    <property type="term" value="F:heme binding"/>
    <property type="evidence" value="ECO:0007669"/>
    <property type="project" value="InterPro"/>
</dbReference>
<dbReference type="AlphaFoldDB" id="U1HX52"/>
<dbReference type="CDD" id="cd11040">
    <property type="entry name" value="CYP7_CYP8-like"/>
    <property type="match status" value="1"/>
</dbReference>
<organism evidence="8 9">
    <name type="scientific">Endocarpon pusillum (strain Z07020 / HMAS-L-300199)</name>
    <name type="common">Lichen-forming fungus</name>
    <dbReference type="NCBI Taxonomy" id="1263415"/>
    <lineage>
        <taxon>Eukaryota</taxon>
        <taxon>Fungi</taxon>
        <taxon>Dikarya</taxon>
        <taxon>Ascomycota</taxon>
        <taxon>Pezizomycotina</taxon>
        <taxon>Eurotiomycetes</taxon>
        <taxon>Chaetothyriomycetidae</taxon>
        <taxon>Verrucariales</taxon>
        <taxon>Verrucariaceae</taxon>
        <taxon>Endocarpon</taxon>
    </lineage>
</organism>
<evidence type="ECO:0000256" key="5">
    <source>
        <dbReference type="ARBA" id="ARBA00022723"/>
    </source>
</evidence>
<keyword evidence="9" id="KW-1185">Reference proteome</keyword>
<dbReference type="OMA" id="FWNLVHI"/>